<proteinExistence type="predicted"/>
<accession>A0AAQ3P9T5</accession>
<dbReference type="EMBL" id="CP144700">
    <property type="protein sequence ID" value="WVZ23092.1"/>
    <property type="molecule type" value="Genomic_DNA"/>
</dbReference>
<organism evidence="1 2">
    <name type="scientific">Vigna mungo</name>
    <name type="common">Black gram</name>
    <name type="synonym">Phaseolus mungo</name>
    <dbReference type="NCBI Taxonomy" id="3915"/>
    <lineage>
        <taxon>Eukaryota</taxon>
        <taxon>Viridiplantae</taxon>
        <taxon>Streptophyta</taxon>
        <taxon>Embryophyta</taxon>
        <taxon>Tracheophyta</taxon>
        <taxon>Spermatophyta</taxon>
        <taxon>Magnoliopsida</taxon>
        <taxon>eudicotyledons</taxon>
        <taxon>Gunneridae</taxon>
        <taxon>Pentapetalae</taxon>
        <taxon>rosids</taxon>
        <taxon>fabids</taxon>
        <taxon>Fabales</taxon>
        <taxon>Fabaceae</taxon>
        <taxon>Papilionoideae</taxon>
        <taxon>50 kb inversion clade</taxon>
        <taxon>NPAAA clade</taxon>
        <taxon>indigoferoid/millettioid clade</taxon>
        <taxon>Phaseoleae</taxon>
        <taxon>Vigna</taxon>
    </lineage>
</organism>
<name>A0AAQ3P9T5_VIGMU</name>
<dbReference type="AlphaFoldDB" id="A0AAQ3P9T5"/>
<sequence length="196" mass="21091">MFTGASDHVVRMAGGSSLGGVYNLDLRVFHAVVTLMVEFQITTHGCRDDHSYIFLQSGQSRNAEGDLKAVLEQVSPAVRLEEKAGPSGFEIEIEGEVEVESNGGEEVDGGVEVDRDGGLEVETNGGKEVDDGVEVDKDGGLELHLHIVSAFLACAICRLVPMDVACVLGFLRFGLEISIQFLLNDGKTQRMVEILP</sequence>
<keyword evidence="2" id="KW-1185">Reference proteome</keyword>
<evidence type="ECO:0000313" key="2">
    <source>
        <dbReference type="Proteomes" id="UP001374535"/>
    </source>
</evidence>
<reference evidence="1 2" key="1">
    <citation type="journal article" date="2023" name="Life. Sci Alliance">
        <title>Evolutionary insights into 3D genome organization and epigenetic landscape of Vigna mungo.</title>
        <authorList>
            <person name="Junaid A."/>
            <person name="Singh B."/>
            <person name="Bhatia S."/>
        </authorList>
    </citation>
    <scope>NUCLEOTIDE SEQUENCE [LARGE SCALE GENOMIC DNA]</scope>
    <source>
        <strain evidence="1">Urdbean</strain>
    </source>
</reference>
<gene>
    <name evidence="1" type="ORF">V8G54_001636</name>
</gene>
<dbReference type="Proteomes" id="UP001374535">
    <property type="component" value="Chromosome 1"/>
</dbReference>
<evidence type="ECO:0000313" key="1">
    <source>
        <dbReference type="EMBL" id="WVZ23092.1"/>
    </source>
</evidence>
<protein>
    <submittedName>
        <fullName evidence="1">Uncharacterized protein</fullName>
    </submittedName>
</protein>